<proteinExistence type="predicted"/>
<gene>
    <name evidence="2" type="ORF">EVAR_69451_1</name>
</gene>
<evidence type="ECO:0000256" key="1">
    <source>
        <dbReference type="SAM" id="MobiDB-lite"/>
    </source>
</evidence>
<dbReference type="AlphaFoldDB" id="A0A4C1SGP4"/>
<feature type="region of interest" description="Disordered" evidence="1">
    <location>
        <begin position="67"/>
        <end position="113"/>
    </location>
</feature>
<dbReference type="Proteomes" id="UP000299102">
    <property type="component" value="Unassembled WGS sequence"/>
</dbReference>
<name>A0A4C1SGP4_EUMVA</name>
<organism evidence="2 3">
    <name type="scientific">Eumeta variegata</name>
    <name type="common">Bagworm moth</name>
    <name type="synonym">Eumeta japonica</name>
    <dbReference type="NCBI Taxonomy" id="151549"/>
    <lineage>
        <taxon>Eukaryota</taxon>
        <taxon>Metazoa</taxon>
        <taxon>Ecdysozoa</taxon>
        <taxon>Arthropoda</taxon>
        <taxon>Hexapoda</taxon>
        <taxon>Insecta</taxon>
        <taxon>Pterygota</taxon>
        <taxon>Neoptera</taxon>
        <taxon>Endopterygota</taxon>
        <taxon>Lepidoptera</taxon>
        <taxon>Glossata</taxon>
        <taxon>Ditrysia</taxon>
        <taxon>Tineoidea</taxon>
        <taxon>Psychidae</taxon>
        <taxon>Oiketicinae</taxon>
        <taxon>Eumeta</taxon>
    </lineage>
</organism>
<reference evidence="2 3" key="1">
    <citation type="journal article" date="2019" name="Commun. Biol.">
        <title>The bagworm genome reveals a unique fibroin gene that provides high tensile strength.</title>
        <authorList>
            <person name="Kono N."/>
            <person name="Nakamura H."/>
            <person name="Ohtoshi R."/>
            <person name="Tomita M."/>
            <person name="Numata K."/>
            <person name="Arakawa K."/>
        </authorList>
    </citation>
    <scope>NUCLEOTIDE SEQUENCE [LARGE SCALE GENOMIC DNA]</scope>
</reference>
<accession>A0A4C1SGP4</accession>
<keyword evidence="3" id="KW-1185">Reference proteome</keyword>
<sequence length="137" mass="13837">MGRLPLAGGRCAQINYGPISALQRLRVAEALCNTAGWGARAAAVIIRRSKDADKAAAAARARAALAGPFDAPSPLTAPPPAGPRAVPAAPRPPRAAQTVSPVTNAGADADRAGARVVRARAGRVRGPGPLMRSLPTL</sequence>
<dbReference type="EMBL" id="BGZK01003370">
    <property type="protein sequence ID" value="GBP00537.1"/>
    <property type="molecule type" value="Genomic_DNA"/>
</dbReference>
<evidence type="ECO:0000313" key="2">
    <source>
        <dbReference type="EMBL" id="GBP00537.1"/>
    </source>
</evidence>
<evidence type="ECO:0000313" key="3">
    <source>
        <dbReference type="Proteomes" id="UP000299102"/>
    </source>
</evidence>
<protein>
    <submittedName>
        <fullName evidence="2">Uncharacterized protein</fullName>
    </submittedName>
</protein>
<comment type="caution">
    <text evidence="2">The sequence shown here is derived from an EMBL/GenBank/DDBJ whole genome shotgun (WGS) entry which is preliminary data.</text>
</comment>